<dbReference type="GO" id="GO:0016740">
    <property type="term" value="F:transferase activity"/>
    <property type="evidence" value="ECO:0007669"/>
    <property type="project" value="UniProtKB-KW"/>
</dbReference>
<dbReference type="RefSeq" id="WP_007376905.1">
    <property type="nucleotide sequence ID" value="NZ_JBBMQV010000005.1"/>
</dbReference>
<evidence type="ECO:0000256" key="1">
    <source>
        <dbReference type="SAM" id="Phobius"/>
    </source>
</evidence>
<evidence type="ECO:0000313" key="6">
    <source>
        <dbReference type="Proteomes" id="UP000322915"/>
    </source>
</evidence>
<keyword evidence="1" id="KW-0472">Membrane</keyword>
<dbReference type="InterPro" id="IPR017744">
    <property type="entry name" value="BcsG"/>
</dbReference>
<dbReference type="NCBIfam" id="TIGR03368">
    <property type="entry name" value="cellulose_yhjU"/>
    <property type="match status" value="1"/>
</dbReference>
<dbReference type="Proteomes" id="UP000027154">
    <property type="component" value="Unassembled WGS sequence"/>
</dbReference>
<keyword evidence="3" id="KW-0808">Transferase</keyword>
<dbReference type="EC" id="2.7.8.-" evidence="3"/>
<keyword evidence="6" id="KW-1185">Reference proteome</keyword>
<reference evidence="4 5" key="1">
    <citation type="submission" date="2014-04" db="EMBL/GenBank/DDBJ databases">
        <title>Pseudoalteromonas galatheae sp. nov., isolated from a deep-sea polychaete near Canal Concepcion, Chile.</title>
        <authorList>
            <person name="Machado H.R."/>
            <person name="Gram L."/>
            <person name="Vynne N.G."/>
        </authorList>
    </citation>
    <scope>NUCLEOTIDE SEQUENCE [LARGE SCALE GENOMIC DNA]</scope>
    <source>
        <strain evidence="4 5">KMM216</strain>
    </source>
</reference>
<keyword evidence="1" id="KW-1133">Transmembrane helix</keyword>
<proteinExistence type="predicted"/>
<evidence type="ECO:0000313" key="2">
    <source>
        <dbReference type="EMBL" id="KAA1151586.1"/>
    </source>
</evidence>
<dbReference type="EMBL" id="JJNZ01000070">
    <property type="protein sequence ID" value="KDC49197.1"/>
    <property type="molecule type" value="Genomic_DNA"/>
</dbReference>
<feature type="transmembrane region" description="Helical" evidence="1">
    <location>
        <begin position="20"/>
        <end position="41"/>
    </location>
</feature>
<evidence type="ECO:0000313" key="7">
    <source>
        <dbReference type="Proteomes" id="UP000324162"/>
    </source>
</evidence>
<dbReference type="Proteomes" id="UP000322915">
    <property type="component" value="Unassembled WGS sequence"/>
</dbReference>
<dbReference type="EMBL" id="SEUK01000056">
    <property type="protein sequence ID" value="KAA1156406.1"/>
    <property type="molecule type" value="Genomic_DNA"/>
</dbReference>
<dbReference type="OrthoDB" id="6965261at2"/>
<keyword evidence="1" id="KW-0812">Transmembrane</keyword>
<dbReference type="Gene3D" id="3.40.720.10">
    <property type="entry name" value="Alkaline Phosphatase, subunit A"/>
    <property type="match status" value="1"/>
</dbReference>
<dbReference type="Pfam" id="PF11658">
    <property type="entry name" value="CBP_BcsG"/>
    <property type="match status" value="1"/>
</dbReference>
<sequence>MKLSGLGVWNLYFLVKFALYYYGVIDFSFLSNAALAALLVIQFKNARVEKVKHIIALIIAVILLYKDSWLPPINRLIKQAGNVQDFSFDYFIELVGRVVNVDMLLGLFIIVVLFWYSSQWIRFTTVTIIGLAFIGWQGQSNSLDINESPTVVNNSSIATQSKAPVVTTQYQSPDQKLSDFYQQQSLLTSHFPKEYNGELFDVIILNICSMAVADLNFLGISVTDMYKDFDVVFPDFNSATSYSGPAAIRLLRASCGQTNQASLFKDAPEQCYLFKNLEKLGYQNNVVMNHDGHFDEFKGLINRYGGLDSKPFNIDSMPIAQYGFDNSPIYSDGAVLNGWLDQQAKDCKPCAMYYNTTSLHDGNQLANRARMNSQQSYPLRHANLFSDINGFIKNLEKRGRNVMLMVVPEHGAALKGDKVQFAGLREIPSPAIVSVPVAIKFIGPDVQNYSQIVIDDSISYFSLSELVSKTLKTNVFGGKNSIANLLDNLPKAPKVAENADTIMMYVNQRPYIQLDGGDWSEYPQGD</sequence>
<dbReference type="AlphaFoldDB" id="A0A063KMU3"/>
<comment type="caution">
    <text evidence="3">The sequence shown here is derived from an EMBL/GenBank/DDBJ whole genome shotgun (WGS) entry which is preliminary data.</text>
</comment>
<accession>A0A063KMU3</accession>
<dbReference type="EMBL" id="SEUJ01000076">
    <property type="protein sequence ID" value="KAA1151586.1"/>
    <property type="molecule type" value="Genomic_DNA"/>
</dbReference>
<name>A0A063KMU3_9GAMM</name>
<evidence type="ECO:0000313" key="5">
    <source>
        <dbReference type="Proteomes" id="UP000027154"/>
    </source>
</evidence>
<reference evidence="6 7" key="2">
    <citation type="submission" date="2019-01" db="EMBL/GenBank/DDBJ databases">
        <title>Genome sequences of marine Pseudoalteromonas species.</title>
        <authorList>
            <person name="Boraston A.B."/>
            <person name="Hehemann J.-H."/>
            <person name="Vickers C.J."/>
            <person name="Salama-Alber O."/>
            <person name="Abe K."/>
            <person name="Hettle A.J."/>
        </authorList>
    </citation>
    <scope>NUCLEOTIDE SEQUENCE [LARGE SCALE GENOMIC DNA]</scope>
    <source>
        <strain evidence="3 7">PS42</strain>
        <strain evidence="2 6">PS47</strain>
    </source>
</reference>
<evidence type="ECO:0000313" key="4">
    <source>
        <dbReference type="EMBL" id="KDC49197.1"/>
    </source>
</evidence>
<feature type="transmembrane region" description="Helical" evidence="1">
    <location>
        <begin position="53"/>
        <end position="70"/>
    </location>
</feature>
<organism evidence="3 7">
    <name type="scientific">Pseudoalteromonas fuliginea</name>
    <dbReference type="NCBI Taxonomy" id="1872678"/>
    <lineage>
        <taxon>Bacteria</taxon>
        <taxon>Pseudomonadati</taxon>
        <taxon>Pseudomonadota</taxon>
        <taxon>Gammaproteobacteria</taxon>
        <taxon>Alteromonadales</taxon>
        <taxon>Pseudoalteromonadaceae</taxon>
        <taxon>Pseudoalteromonas</taxon>
    </lineage>
</organism>
<feature type="transmembrane region" description="Helical" evidence="1">
    <location>
        <begin position="90"/>
        <end position="113"/>
    </location>
</feature>
<feature type="transmembrane region" description="Helical" evidence="1">
    <location>
        <begin position="120"/>
        <end position="138"/>
    </location>
</feature>
<dbReference type="InterPro" id="IPR017850">
    <property type="entry name" value="Alkaline_phosphatase_core_sf"/>
</dbReference>
<gene>
    <name evidence="3" type="primary">bcsG</name>
    <name evidence="4" type="ORF">DC53_18045</name>
    <name evidence="3" type="ORF">EU508_20175</name>
    <name evidence="2" type="ORF">EU509_17015</name>
</gene>
<dbReference type="Proteomes" id="UP000324162">
    <property type="component" value="Unassembled WGS sequence"/>
</dbReference>
<evidence type="ECO:0000313" key="3">
    <source>
        <dbReference type="EMBL" id="KAA1156406.1"/>
    </source>
</evidence>
<protein>
    <submittedName>
        <fullName evidence="3">Cellulose biosynthesis protein BcsG</fullName>
        <ecNumber evidence="3">2.7.8.-</ecNumber>
    </submittedName>
    <submittedName>
        <fullName evidence="4">Endoglucanase</fullName>
    </submittedName>
</protein>